<comment type="caution">
    <text evidence="2">The sequence shown here is derived from an EMBL/GenBank/DDBJ whole genome shotgun (WGS) entry which is preliminary data.</text>
</comment>
<sequence>MSTVKAERVREKSKVANFVSKSLIIPTSSRFHPLLHVPPSPASASRHHKSAYHRAPRPML</sequence>
<protein>
    <submittedName>
        <fullName evidence="2">Uncharacterized protein</fullName>
    </submittedName>
</protein>
<name>A0A550C4Z2_9AGAR</name>
<dbReference type="EMBL" id="VDMD01000025">
    <property type="protein sequence ID" value="TRM59864.1"/>
    <property type="molecule type" value="Genomic_DNA"/>
</dbReference>
<evidence type="ECO:0000313" key="2">
    <source>
        <dbReference type="EMBL" id="TRM59864.1"/>
    </source>
</evidence>
<accession>A0A550C4Z2</accession>
<reference evidence="2 3" key="1">
    <citation type="journal article" date="2019" name="New Phytol.">
        <title>Comparative genomics reveals unique wood-decay strategies and fruiting body development in the Schizophyllaceae.</title>
        <authorList>
            <person name="Almasi E."/>
            <person name="Sahu N."/>
            <person name="Krizsan K."/>
            <person name="Balint B."/>
            <person name="Kovacs G.M."/>
            <person name="Kiss B."/>
            <person name="Cseklye J."/>
            <person name="Drula E."/>
            <person name="Henrissat B."/>
            <person name="Nagy I."/>
            <person name="Chovatia M."/>
            <person name="Adam C."/>
            <person name="LaButti K."/>
            <person name="Lipzen A."/>
            <person name="Riley R."/>
            <person name="Grigoriev I.V."/>
            <person name="Nagy L.G."/>
        </authorList>
    </citation>
    <scope>NUCLEOTIDE SEQUENCE [LARGE SCALE GENOMIC DNA]</scope>
    <source>
        <strain evidence="2 3">NL-1724</strain>
    </source>
</reference>
<keyword evidence="3" id="KW-1185">Reference proteome</keyword>
<dbReference type="AlphaFoldDB" id="A0A550C4Z2"/>
<evidence type="ECO:0000313" key="3">
    <source>
        <dbReference type="Proteomes" id="UP000320762"/>
    </source>
</evidence>
<dbReference type="Proteomes" id="UP000320762">
    <property type="component" value="Unassembled WGS sequence"/>
</dbReference>
<feature type="region of interest" description="Disordered" evidence="1">
    <location>
        <begin position="37"/>
        <end position="60"/>
    </location>
</feature>
<gene>
    <name evidence="2" type="ORF">BD626DRAFT_506660</name>
</gene>
<proteinExistence type="predicted"/>
<organism evidence="2 3">
    <name type="scientific">Schizophyllum amplum</name>
    <dbReference type="NCBI Taxonomy" id="97359"/>
    <lineage>
        <taxon>Eukaryota</taxon>
        <taxon>Fungi</taxon>
        <taxon>Dikarya</taxon>
        <taxon>Basidiomycota</taxon>
        <taxon>Agaricomycotina</taxon>
        <taxon>Agaricomycetes</taxon>
        <taxon>Agaricomycetidae</taxon>
        <taxon>Agaricales</taxon>
        <taxon>Schizophyllaceae</taxon>
        <taxon>Schizophyllum</taxon>
    </lineage>
</organism>
<evidence type="ECO:0000256" key="1">
    <source>
        <dbReference type="SAM" id="MobiDB-lite"/>
    </source>
</evidence>
<feature type="compositionally biased region" description="Basic residues" evidence="1">
    <location>
        <begin position="45"/>
        <end position="60"/>
    </location>
</feature>
<feature type="non-terminal residue" evidence="2">
    <location>
        <position position="60"/>
    </location>
</feature>